<protein>
    <submittedName>
        <fullName evidence="4">Oxygen-dependent choline dehydrogenase</fullName>
    </submittedName>
</protein>
<feature type="signal peptide" evidence="2">
    <location>
        <begin position="1"/>
        <end position="19"/>
    </location>
</feature>
<gene>
    <name evidence="4" type="ORF">MMYC01_207354</name>
</gene>
<feature type="chain" id="PRO_5008043486" evidence="2">
    <location>
        <begin position="20"/>
        <end position="162"/>
    </location>
</feature>
<keyword evidence="2" id="KW-0732">Signal</keyword>
<dbReference type="InterPro" id="IPR012132">
    <property type="entry name" value="GMC_OxRdtase"/>
</dbReference>
<dbReference type="GO" id="GO:0044550">
    <property type="term" value="P:secondary metabolite biosynthetic process"/>
    <property type="evidence" value="ECO:0007669"/>
    <property type="project" value="TreeGrafter"/>
</dbReference>
<evidence type="ECO:0000259" key="3">
    <source>
        <dbReference type="Pfam" id="PF00732"/>
    </source>
</evidence>
<dbReference type="PANTHER" id="PTHR11552">
    <property type="entry name" value="GLUCOSE-METHANOL-CHOLINE GMC OXIDOREDUCTASE"/>
    <property type="match status" value="1"/>
</dbReference>
<sequence>MVSLSQLGIILGPLLVAEALSVPKINARVLISPENLRDSYDYVVVGGGTGGLTVGDRLSEDSRTNADDINWVRDRDSWSGLRPWWIYNITTPPLKELEGLEYHLPVGSLVGGSSAINGMQVLRGTSNDYDRWASFFSDRSGWSWEEILPYFKKASGQFDTAS</sequence>
<feature type="domain" description="Glucose-methanol-choline oxidoreductase N-terminal" evidence="3">
    <location>
        <begin position="40"/>
        <end position="157"/>
    </location>
</feature>
<proteinExistence type="inferred from homology"/>
<comment type="caution">
    <text evidence="4">The sequence shown here is derived from an EMBL/GenBank/DDBJ whole genome shotgun (WGS) entry which is preliminary data.</text>
</comment>
<evidence type="ECO:0000313" key="5">
    <source>
        <dbReference type="Proteomes" id="UP000078237"/>
    </source>
</evidence>
<dbReference type="GO" id="GO:0050660">
    <property type="term" value="F:flavin adenine dinucleotide binding"/>
    <property type="evidence" value="ECO:0007669"/>
    <property type="project" value="InterPro"/>
</dbReference>
<dbReference type="Proteomes" id="UP000078237">
    <property type="component" value="Unassembled WGS sequence"/>
</dbReference>
<evidence type="ECO:0000313" key="4">
    <source>
        <dbReference type="EMBL" id="KXX76164.1"/>
    </source>
</evidence>
<dbReference type="VEuPathDB" id="FungiDB:MMYC01_207354"/>
<evidence type="ECO:0000256" key="2">
    <source>
        <dbReference type="SAM" id="SignalP"/>
    </source>
</evidence>
<dbReference type="STRING" id="100816.A0A175VZG3"/>
<dbReference type="SUPFAM" id="SSF51905">
    <property type="entry name" value="FAD/NAD(P)-binding domain"/>
    <property type="match status" value="1"/>
</dbReference>
<dbReference type="OrthoDB" id="269227at2759"/>
<accession>A0A175VZG3</accession>
<reference evidence="4 5" key="1">
    <citation type="journal article" date="2016" name="Genome Announc.">
        <title>Genome Sequence of Madurella mycetomatis mm55, Isolated from a Human Mycetoma Case in Sudan.</title>
        <authorList>
            <person name="Smit S."/>
            <person name="Derks M.F."/>
            <person name="Bervoets S."/>
            <person name="Fahal A."/>
            <person name="van Leeuwen W."/>
            <person name="van Belkum A."/>
            <person name="van de Sande W.W."/>
        </authorList>
    </citation>
    <scope>NUCLEOTIDE SEQUENCE [LARGE SCALE GENOMIC DNA]</scope>
    <source>
        <strain evidence="5">mm55</strain>
    </source>
</reference>
<evidence type="ECO:0000256" key="1">
    <source>
        <dbReference type="ARBA" id="ARBA00010790"/>
    </source>
</evidence>
<dbReference type="AlphaFoldDB" id="A0A175VZG3"/>
<dbReference type="PANTHER" id="PTHR11552:SF115">
    <property type="entry name" value="DEHYDROGENASE XPTC-RELATED"/>
    <property type="match status" value="1"/>
</dbReference>
<dbReference type="InterPro" id="IPR000172">
    <property type="entry name" value="GMC_OxRdtase_N"/>
</dbReference>
<dbReference type="Gene3D" id="3.30.560.10">
    <property type="entry name" value="Glucose Oxidase, domain 3"/>
    <property type="match status" value="1"/>
</dbReference>
<comment type="similarity">
    <text evidence="1">Belongs to the GMC oxidoreductase family.</text>
</comment>
<keyword evidence="5" id="KW-1185">Reference proteome</keyword>
<dbReference type="GO" id="GO:0016614">
    <property type="term" value="F:oxidoreductase activity, acting on CH-OH group of donors"/>
    <property type="evidence" value="ECO:0007669"/>
    <property type="project" value="InterPro"/>
</dbReference>
<dbReference type="InterPro" id="IPR036188">
    <property type="entry name" value="FAD/NAD-bd_sf"/>
</dbReference>
<dbReference type="Pfam" id="PF00732">
    <property type="entry name" value="GMC_oxred_N"/>
    <property type="match status" value="1"/>
</dbReference>
<organism evidence="4 5">
    <name type="scientific">Madurella mycetomatis</name>
    <dbReference type="NCBI Taxonomy" id="100816"/>
    <lineage>
        <taxon>Eukaryota</taxon>
        <taxon>Fungi</taxon>
        <taxon>Dikarya</taxon>
        <taxon>Ascomycota</taxon>
        <taxon>Pezizomycotina</taxon>
        <taxon>Sordariomycetes</taxon>
        <taxon>Sordariomycetidae</taxon>
        <taxon>Sordariales</taxon>
        <taxon>Sordariales incertae sedis</taxon>
        <taxon>Madurella</taxon>
    </lineage>
</organism>
<dbReference type="Gene3D" id="3.50.50.60">
    <property type="entry name" value="FAD/NAD(P)-binding domain"/>
    <property type="match status" value="1"/>
</dbReference>
<dbReference type="EMBL" id="LCTW02000226">
    <property type="protein sequence ID" value="KXX76164.1"/>
    <property type="molecule type" value="Genomic_DNA"/>
</dbReference>
<name>A0A175VZG3_9PEZI</name>